<dbReference type="Pfam" id="PF05147">
    <property type="entry name" value="LANC_like"/>
    <property type="match status" value="1"/>
</dbReference>
<protein>
    <submittedName>
        <fullName evidence="2">Lanthionine synthetase</fullName>
    </submittedName>
</protein>
<evidence type="ECO:0000256" key="1">
    <source>
        <dbReference type="PIRSR" id="PIRSR607822-1"/>
    </source>
</evidence>
<feature type="binding site" evidence="1">
    <location>
        <position position="335"/>
    </location>
    <ligand>
        <name>Zn(2+)</name>
        <dbReference type="ChEBI" id="CHEBI:29105"/>
    </ligand>
</feature>
<keyword evidence="1" id="KW-0862">Zinc</keyword>
<dbReference type="CDD" id="cd04793">
    <property type="entry name" value="LanC"/>
    <property type="match status" value="1"/>
</dbReference>
<dbReference type="InterPro" id="IPR007822">
    <property type="entry name" value="LANC-like"/>
</dbReference>
<feature type="binding site" evidence="1">
    <location>
        <position position="336"/>
    </location>
    <ligand>
        <name>Zn(2+)</name>
        <dbReference type="ChEBI" id="CHEBI:29105"/>
    </ligand>
</feature>
<keyword evidence="3" id="KW-1185">Reference proteome</keyword>
<reference evidence="2 3" key="1">
    <citation type="submission" date="2019-06" db="EMBL/GenBank/DDBJ databases">
        <title>Description of Kitasatospora acidophila sp. nov. isolated from pine grove soil, and reclassification of Streptomyces novaecaesareae to Kitasatospora novaeceasareae comb. nov.</title>
        <authorList>
            <person name="Kim M.J."/>
        </authorList>
    </citation>
    <scope>NUCLEOTIDE SEQUENCE [LARGE SCALE GENOMIC DNA]</scope>
    <source>
        <strain evidence="2 3">MMS16-CNU292</strain>
    </source>
</reference>
<evidence type="ECO:0000313" key="2">
    <source>
        <dbReference type="EMBL" id="TQF01277.1"/>
    </source>
</evidence>
<gene>
    <name evidence="2" type="ORF">E6W39_02270</name>
</gene>
<feature type="binding site" evidence="1">
    <location>
        <position position="287"/>
    </location>
    <ligand>
        <name>Zn(2+)</name>
        <dbReference type="ChEBI" id="CHEBI:29105"/>
    </ligand>
</feature>
<dbReference type="OrthoDB" id="1882482at2"/>
<organism evidence="2 3">
    <name type="scientific">Kitasatospora acidiphila</name>
    <dbReference type="NCBI Taxonomy" id="2567942"/>
    <lineage>
        <taxon>Bacteria</taxon>
        <taxon>Bacillati</taxon>
        <taxon>Actinomycetota</taxon>
        <taxon>Actinomycetes</taxon>
        <taxon>Kitasatosporales</taxon>
        <taxon>Streptomycetaceae</taxon>
        <taxon>Kitasatospora</taxon>
    </lineage>
</organism>
<dbReference type="AlphaFoldDB" id="A0A540VX36"/>
<dbReference type="GO" id="GO:0031179">
    <property type="term" value="P:peptide modification"/>
    <property type="evidence" value="ECO:0007669"/>
    <property type="project" value="InterPro"/>
</dbReference>
<keyword evidence="1" id="KW-0479">Metal-binding</keyword>
<dbReference type="PRINTS" id="PR01955">
    <property type="entry name" value="LANCFRANKIA"/>
</dbReference>
<dbReference type="InterPro" id="IPR033889">
    <property type="entry name" value="LanC"/>
</dbReference>
<dbReference type="PRINTS" id="PR01950">
    <property type="entry name" value="LANCSUPER"/>
</dbReference>
<dbReference type="SUPFAM" id="SSF158745">
    <property type="entry name" value="LanC-like"/>
    <property type="match status" value="1"/>
</dbReference>
<dbReference type="Proteomes" id="UP000319103">
    <property type="component" value="Unassembled WGS sequence"/>
</dbReference>
<proteinExistence type="predicted"/>
<comment type="caution">
    <text evidence="2">The sequence shown here is derived from an EMBL/GenBank/DDBJ whole genome shotgun (WGS) entry which is preliminary data.</text>
</comment>
<sequence length="422" mass="42361">MGRRGGPPSSAVGPVSAVDAIRAVAELLSAPEAFDGGSQGAAHSLAAGRAGAAVVLAALADGVDDADLRRAAHGHLVAAAKSPGAMQSSGLYSGVGAIAYAARTMVRRPGEYRALLDGLAPRVGQAAAQRTAMLREDLAAGAGLRAHAFDTVSGATGLGRLLLALAPDRPPLAELLSSLVELAEPSGDGGLPHWWTAGGPGLPGPDSEFPRGHLNLGLAHGVPGPLALLALARLHGVQVPGQDTAIEALAGWLVARRIDAAWPMTVRVEDEEAGRLPADPPTRAAWCYGTPGVARALFLAGAALGRADWRGTAVAALADTLRDPSSWNLEGTGLCHGTGGLLRITQRMAQDSGSADLAAHLPALAATVTRELDAALGAGEAPGPLAGAPGLLEGAAGAALALHAYTHPPAGLPEWDAFLLIS</sequence>
<evidence type="ECO:0000313" key="3">
    <source>
        <dbReference type="Proteomes" id="UP000319103"/>
    </source>
</evidence>
<dbReference type="GO" id="GO:0046872">
    <property type="term" value="F:metal ion binding"/>
    <property type="evidence" value="ECO:0007669"/>
    <property type="project" value="UniProtKB-KW"/>
</dbReference>
<dbReference type="SMART" id="SM01260">
    <property type="entry name" value="LANC_like"/>
    <property type="match status" value="1"/>
</dbReference>
<accession>A0A540VX36</accession>
<dbReference type="EMBL" id="VIGB01000003">
    <property type="protein sequence ID" value="TQF01277.1"/>
    <property type="molecule type" value="Genomic_DNA"/>
</dbReference>
<name>A0A540VX36_9ACTN</name>
<dbReference type="Gene3D" id="1.50.10.20">
    <property type="match status" value="1"/>
</dbReference>